<protein>
    <submittedName>
        <fullName evidence="1">Uncharacterized protein</fullName>
    </submittedName>
</protein>
<evidence type="ECO:0000313" key="1">
    <source>
        <dbReference type="EMBL" id="QHZ59772.1"/>
    </source>
</evidence>
<proteinExistence type="predicted"/>
<keyword evidence="2" id="KW-1185">Reference proteome</keyword>
<reference evidence="1 2" key="1">
    <citation type="submission" date="2019-12" db="EMBL/GenBank/DDBJ databases">
        <title>Alteromonas phage V22 represents a new genus of marine bacteriophages that requires a novel tail fiber chaperone for host recognition.</title>
        <authorList>
            <person name="Gonzalez-Serrano R."/>
            <person name="Dunne M."/>
            <person name="Rosselli R."/>
            <person name="Martin-Cuadrado A.-B."/>
            <person name="Grosboillot V."/>
            <person name="Zinsli L."/>
            <person name="Roda-Garcia J.J."/>
            <person name="Loessner M.J."/>
            <person name="Rodriguez-Valera F."/>
        </authorList>
    </citation>
    <scope>NUCLEOTIDE SEQUENCE [LARGE SCALE GENOMIC DNA]</scope>
</reference>
<dbReference type="KEGG" id="vg:55626515"/>
<evidence type="ECO:0000313" key="2">
    <source>
        <dbReference type="Proteomes" id="UP000479357"/>
    </source>
</evidence>
<dbReference type="GeneID" id="55626515"/>
<sequence>MTFLLISIPTVFVLFFVVSYKIVSDYEKEKSVDEEIIRKLREETSQLLTIEEK</sequence>
<dbReference type="RefSeq" id="YP_009855775.1">
    <property type="nucleotide sequence ID" value="NC_048847.1"/>
</dbReference>
<name>A0A6C0R2Z5_9CAUD</name>
<dbReference type="Proteomes" id="UP000479357">
    <property type="component" value="Segment"/>
</dbReference>
<dbReference type="EMBL" id="MN877442">
    <property type="protein sequence ID" value="QHZ59772.1"/>
    <property type="molecule type" value="Genomic_DNA"/>
</dbReference>
<organism evidence="1 2">
    <name type="scientific">Alteromonas phage vB_AmeM_PT11-V22</name>
    <dbReference type="NCBI Taxonomy" id="2704031"/>
    <lineage>
        <taxon>Viruses</taxon>
        <taxon>Duplodnaviria</taxon>
        <taxon>Heunggongvirae</taxon>
        <taxon>Uroviricota</taxon>
        <taxon>Caudoviricetes</taxon>
        <taxon>Myoalterovirus</taxon>
        <taxon>Myoalterovirus PT11V22</taxon>
    </lineage>
</organism>
<accession>A0A6C0R2Z5</accession>